<proteinExistence type="predicted"/>
<evidence type="ECO:0000256" key="1">
    <source>
        <dbReference type="SAM" id="MobiDB-lite"/>
    </source>
</evidence>
<feature type="compositionally biased region" description="Basic and acidic residues" evidence="1">
    <location>
        <begin position="147"/>
        <end position="166"/>
    </location>
</feature>
<evidence type="ECO:0000313" key="2">
    <source>
        <dbReference type="EMBL" id="CAA9543218.1"/>
    </source>
</evidence>
<feature type="compositionally biased region" description="Basic and acidic residues" evidence="1">
    <location>
        <begin position="39"/>
        <end position="63"/>
    </location>
</feature>
<protein>
    <submittedName>
        <fullName evidence="2">GH23</fullName>
    </submittedName>
</protein>
<feature type="non-terminal residue" evidence="2">
    <location>
        <position position="188"/>
    </location>
</feature>
<accession>A0A6J4UAL6</accession>
<feature type="compositionally biased region" description="Basic and acidic residues" evidence="1">
    <location>
        <begin position="179"/>
        <end position="188"/>
    </location>
</feature>
<reference evidence="2" key="1">
    <citation type="submission" date="2020-02" db="EMBL/GenBank/DDBJ databases">
        <authorList>
            <person name="Meier V. D."/>
        </authorList>
    </citation>
    <scope>NUCLEOTIDE SEQUENCE</scope>
    <source>
        <strain evidence="2">AVDCRST_MAG79</strain>
    </source>
</reference>
<dbReference type="EMBL" id="CADCWC010000306">
    <property type="protein sequence ID" value="CAA9543218.1"/>
    <property type="molecule type" value="Genomic_DNA"/>
</dbReference>
<feature type="non-terminal residue" evidence="2">
    <location>
        <position position="1"/>
    </location>
</feature>
<sequence>EAPPRPARGGGRVRGPHGRLGGGGRAGLVRPAPLPAAVRDGHPRPRAELRPRPGARRGGDPHRVALPAVDPLAGGRGRLDAAPAAHGPGHRGADGGRSLHARRPRRPGDQHPLRLLVPPPPHASLPWPAERPRPDAGGLQRRPVQRRPLDRPHAAGNARRDRLRRDARLHHAGPSRTDLLPHRLETHM</sequence>
<organism evidence="2">
    <name type="scientific">uncultured Thermoleophilia bacterium</name>
    <dbReference type="NCBI Taxonomy" id="1497501"/>
    <lineage>
        <taxon>Bacteria</taxon>
        <taxon>Bacillati</taxon>
        <taxon>Actinomycetota</taxon>
        <taxon>Thermoleophilia</taxon>
        <taxon>environmental samples</taxon>
    </lineage>
</organism>
<gene>
    <name evidence="2" type="ORF">AVDCRST_MAG79-2051</name>
</gene>
<name>A0A6J4UAL6_9ACTN</name>
<feature type="region of interest" description="Disordered" evidence="1">
    <location>
        <begin position="1"/>
        <end position="188"/>
    </location>
</feature>
<feature type="compositionally biased region" description="Gly residues" evidence="1">
    <location>
        <begin position="8"/>
        <end position="26"/>
    </location>
</feature>
<dbReference type="AlphaFoldDB" id="A0A6J4UAL6"/>